<dbReference type="AlphaFoldDB" id="A0ABD7BJY2"/>
<dbReference type="SUPFAM" id="SSF52540">
    <property type="entry name" value="P-loop containing nucleoside triphosphate hydrolases"/>
    <property type="match status" value="1"/>
</dbReference>
<dbReference type="Proteomes" id="UP000516786">
    <property type="component" value="Chromosome"/>
</dbReference>
<dbReference type="EMBL" id="CP061723">
    <property type="protein sequence ID" value="QOD00751.1"/>
    <property type="molecule type" value="Genomic_DNA"/>
</dbReference>
<gene>
    <name evidence="1" type="ORF">ID616_14120</name>
</gene>
<dbReference type="InterPro" id="IPR027417">
    <property type="entry name" value="P-loop_NTPase"/>
</dbReference>
<reference evidence="1 2" key="1">
    <citation type="submission" date="2020-09" db="EMBL/GenBank/DDBJ databases">
        <title>Co-existence of a novel multidrug-resistance efflux pump with carbapenem resistance gene blaVIM-2 in one megaplasmid in Pseudomonas putida.</title>
        <authorList>
            <person name="Peng K."/>
            <person name="Li R."/>
        </authorList>
    </citation>
    <scope>NUCLEOTIDE SEQUENCE [LARGE SCALE GENOMIC DNA]</scope>
    <source>
        <strain evidence="1 2">ZXPA-20</strain>
    </source>
</reference>
<sequence>MTHFYYMQGMRMQTFNQDLLSGCFEDFWTPYPLTERLTKKVHMMLSLEGLARGPCMICYAPGGGGKTAFAQEVLARSQGWAKKLMMISMQEDFQNLDLETSILSQLALPTSAYGFIKSRTVQVRSAMSRLNIGGVIIDDIHELLRLPPEKQRSSMLFLKGLACNGLSICALGSNDFQRVFKVEPHLSKYWLVDNLPPFGSDRELKSFLEVYSRNFRNFKWSCFDAESVSIIHKKTHGLIDNVVKVVQVLAANASFAGEVEVQSHNVKGIDLMLDMFNVRLGELYD</sequence>
<dbReference type="Pfam" id="PF05621">
    <property type="entry name" value="TniB"/>
    <property type="match status" value="1"/>
</dbReference>
<dbReference type="InterPro" id="IPR008868">
    <property type="entry name" value="TniB"/>
</dbReference>
<dbReference type="Gene3D" id="3.40.50.300">
    <property type="entry name" value="P-loop containing nucleotide triphosphate hydrolases"/>
    <property type="match status" value="1"/>
</dbReference>
<proteinExistence type="predicted"/>
<accession>A0ABD7BJY2</accession>
<organism evidence="1 2">
    <name type="scientific">Pseudomonas putida</name>
    <name type="common">Arthrobacter siderocapsulatus</name>
    <dbReference type="NCBI Taxonomy" id="303"/>
    <lineage>
        <taxon>Bacteria</taxon>
        <taxon>Pseudomonadati</taxon>
        <taxon>Pseudomonadota</taxon>
        <taxon>Gammaproteobacteria</taxon>
        <taxon>Pseudomonadales</taxon>
        <taxon>Pseudomonadaceae</taxon>
        <taxon>Pseudomonas</taxon>
    </lineage>
</organism>
<name>A0ABD7BJY2_PSEPU</name>
<protein>
    <submittedName>
        <fullName evidence="1">TniB family NTP-binding protein</fullName>
    </submittedName>
</protein>
<evidence type="ECO:0000313" key="1">
    <source>
        <dbReference type="EMBL" id="QOD00751.1"/>
    </source>
</evidence>
<evidence type="ECO:0000313" key="2">
    <source>
        <dbReference type="Proteomes" id="UP000516786"/>
    </source>
</evidence>